<dbReference type="GeneID" id="19202340"/>
<proteinExistence type="predicted"/>
<dbReference type="KEGG" id="cput:CONPUDRAFT_147554"/>
<comment type="caution">
    <text evidence="1">The sequence shown here is derived from an EMBL/GenBank/DDBJ whole genome shotgun (WGS) entry which is preliminary data.</text>
</comment>
<dbReference type="Gene3D" id="3.80.10.10">
    <property type="entry name" value="Ribonuclease Inhibitor"/>
    <property type="match status" value="1"/>
</dbReference>
<evidence type="ECO:0000313" key="1">
    <source>
        <dbReference type="EMBL" id="EIW75020.1"/>
    </source>
</evidence>
<reference evidence="2" key="1">
    <citation type="journal article" date="2012" name="Science">
        <title>The Paleozoic origin of enzymatic lignin decomposition reconstructed from 31 fungal genomes.</title>
        <authorList>
            <person name="Floudas D."/>
            <person name="Binder M."/>
            <person name="Riley R."/>
            <person name="Barry K."/>
            <person name="Blanchette R.A."/>
            <person name="Henrissat B."/>
            <person name="Martinez A.T."/>
            <person name="Otillar R."/>
            <person name="Spatafora J.W."/>
            <person name="Yadav J.S."/>
            <person name="Aerts A."/>
            <person name="Benoit I."/>
            <person name="Boyd A."/>
            <person name="Carlson A."/>
            <person name="Copeland A."/>
            <person name="Coutinho P.M."/>
            <person name="de Vries R.P."/>
            <person name="Ferreira P."/>
            <person name="Findley K."/>
            <person name="Foster B."/>
            <person name="Gaskell J."/>
            <person name="Glotzer D."/>
            <person name="Gorecki P."/>
            <person name="Heitman J."/>
            <person name="Hesse C."/>
            <person name="Hori C."/>
            <person name="Igarashi K."/>
            <person name="Jurgens J.A."/>
            <person name="Kallen N."/>
            <person name="Kersten P."/>
            <person name="Kohler A."/>
            <person name="Kuees U."/>
            <person name="Kumar T.K.A."/>
            <person name="Kuo A."/>
            <person name="LaButti K."/>
            <person name="Larrondo L.F."/>
            <person name="Lindquist E."/>
            <person name="Ling A."/>
            <person name="Lombard V."/>
            <person name="Lucas S."/>
            <person name="Lundell T."/>
            <person name="Martin R."/>
            <person name="McLaughlin D.J."/>
            <person name="Morgenstern I."/>
            <person name="Morin E."/>
            <person name="Murat C."/>
            <person name="Nagy L.G."/>
            <person name="Nolan M."/>
            <person name="Ohm R.A."/>
            <person name="Patyshakuliyeva A."/>
            <person name="Rokas A."/>
            <person name="Ruiz-Duenas F.J."/>
            <person name="Sabat G."/>
            <person name="Salamov A."/>
            <person name="Samejima M."/>
            <person name="Schmutz J."/>
            <person name="Slot J.C."/>
            <person name="St John F."/>
            <person name="Stenlid J."/>
            <person name="Sun H."/>
            <person name="Sun S."/>
            <person name="Syed K."/>
            <person name="Tsang A."/>
            <person name="Wiebenga A."/>
            <person name="Young D."/>
            <person name="Pisabarro A."/>
            <person name="Eastwood D.C."/>
            <person name="Martin F."/>
            <person name="Cullen D."/>
            <person name="Grigoriev I.V."/>
            <person name="Hibbett D.S."/>
        </authorList>
    </citation>
    <scope>NUCLEOTIDE SEQUENCE [LARGE SCALE GENOMIC DNA]</scope>
    <source>
        <strain evidence="2">RWD-64-598 SS2</strain>
    </source>
</reference>
<accession>A0A5M3M896</accession>
<evidence type="ECO:0000313" key="2">
    <source>
        <dbReference type="Proteomes" id="UP000053558"/>
    </source>
</evidence>
<dbReference type="Proteomes" id="UP000053558">
    <property type="component" value="Unassembled WGS sequence"/>
</dbReference>
<dbReference type="InterPro" id="IPR032675">
    <property type="entry name" value="LRR_dom_sf"/>
</dbReference>
<protein>
    <recommendedName>
        <fullName evidence="3">F-box domain-containing protein</fullName>
    </recommendedName>
</protein>
<dbReference type="AlphaFoldDB" id="A0A5M3M896"/>
<sequence>MGVRTIEGDRCEVRPPIFAEIECDRLSTPYGPCQLQLFGNGSRTGCKTDITLAKVDWIDYNPDYPTYPVSKSLSSLHLNLRNVCQHWRLAVDSCTPLQHRRVFFVAAIAAEDARENDSNDDVDWSIVRQTREVVLVGPASRIIHVLAQYSPAESITSSLNIQVTSGDQTQFNFPSTIPTVSLPQLTSLHLESVAFDWNTRHHCFSRLTHLSLCDIINRPHTLQLVKTLALMPALQGLILRGALPKLHDIVPPHTSFGYSQQVDLPRLRYLRLQGSVAECFNVLSDLQSLDRLAYLGLECFQGVMTPAFAFGQLRDLLHGQSQRLMHDYSTLSVSRTDQVAVELSTWRRDESYSTPASQGLYFWYISSMPPVVILREMARATLLTNVRQVTVSGYQNHENDLRDALADMPAVHSLTVSDMNSDALSTVLSPDELEVPVPELKELIVQHGPFCHDKAHKSLVACISERQARRSRLQTLLLCGECNMAEDIRIALSALEMHITVESV</sequence>
<organism evidence="1 2">
    <name type="scientific">Coniophora puteana (strain RWD-64-598)</name>
    <name type="common">Brown rot fungus</name>
    <dbReference type="NCBI Taxonomy" id="741705"/>
    <lineage>
        <taxon>Eukaryota</taxon>
        <taxon>Fungi</taxon>
        <taxon>Dikarya</taxon>
        <taxon>Basidiomycota</taxon>
        <taxon>Agaricomycotina</taxon>
        <taxon>Agaricomycetes</taxon>
        <taxon>Agaricomycetidae</taxon>
        <taxon>Boletales</taxon>
        <taxon>Coniophorineae</taxon>
        <taxon>Coniophoraceae</taxon>
        <taxon>Coniophora</taxon>
    </lineage>
</organism>
<dbReference type="EMBL" id="JH711590">
    <property type="protein sequence ID" value="EIW75020.1"/>
    <property type="molecule type" value="Genomic_DNA"/>
</dbReference>
<keyword evidence="2" id="KW-1185">Reference proteome</keyword>
<dbReference type="RefSeq" id="XP_007775066.1">
    <property type="nucleotide sequence ID" value="XM_007776876.1"/>
</dbReference>
<name>A0A5M3M896_CONPW</name>
<evidence type="ECO:0008006" key="3">
    <source>
        <dbReference type="Google" id="ProtNLM"/>
    </source>
</evidence>
<gene>
    <name evidence="1" type="ORF">CONPUDRAFT_147554</name>
</gene>
<dbReference type="SUPFAM" id="SSF52058">
    <property type="entry name" value="L domain-like"/>
    <property type="match status" value="1"/>
</dbReference>